<reference evidence="3 4" key="1">
    <citation type="submission" date="2015-04" db="EMBL/GenBank/DDBJ databases">
        <title>Complete genome of flavobacterium.</title>
        <authorList>
            <person name="Kwon Y.M."/>
            <person name="Kim S.-J."/>
        </authorList>
    </citation>
    <scope>NUCLEOTIDE SEQUENCE [LARGE SCALE GENOMIC DNA]</scope>
    <source>
        <strain evidence="3 4">DK169</strain>
    </source>
</reference>
<dbReference type="Proteomes" id="UP000050827">
    <property type="component" value="Unassembled WGS sequence"/>
</dbReference>
<comment type="caution">
    <text evidence="3">The sequence shown here is derived from an EMBL/GenBank/DDBJ whole genome shotgun (WGS) entry which is preliminary data.</text>
</comment>
<sequence length="252" mass="28968">MKEKVKIFLDSDVLEKYLLGDTSKEESLKAERYITMYPEVRKTYDELQENLETFAKMYARKTPEGLKEIILHSAKKGQMESKKFFRYAIAASVAIMIFAGSSFFFWNQNKNLQVENDFVTTQIKYLEENMKNQLEDVRNQFIVLNNPDTKKYALSGKKEAKELKAVAYINPVKKLSYINVSNVPNLPENKCFQMWAEVNGELVNLGIIKQFDDKDKLLALPYAENAIGYITIEPKGGNTSPTVQNIVANINY</sequence>
<evidence type="ECO:0000256" key="1">
    <source>
        <dbReference type="SAM" id="Phobius"/>
    </source>
</evidence>
<feature type="transmembrane region" description="Helical" evidence="1">
    <location>
        <begin position="84"/>
        <end position="106"/>
    </location>
</feature>
<dbReference type="STRING" id="346185.AAY42_07260"/>
<dbReference type="GO" id="GO:0006417">
    <property type="term" value="P:regulation of translation"/>
    <property type="evidence" value="ECO:0007669"/>
    <property type="project" value="TreeGrafter"/>
</dbReference>
<dbReference type="Pfam" id="PF10099">
    <property type="entry name" value="RskA_C"/>
    <property type="match status" value="1"/>
</dbReference>
<keyword evidence="1" id="KW-0812">Transmembrane</keyword>
<organism evidence="3 4">
    <name type="scientific">Flagellimonas eckloniae</name>
    <dbReference type="NCBI Taxonomy" id="346185"/>
    <lineage>
        <taxon>Bacteria</taxon>
        <taxon>Pseudomonadati</taxon>
        <taxon>Bacteroidota</taxon>
        <taxon>Flavobacteriia</taxon>
        <taxon>Flavobacteriales</taxon>
        <taxon>Flavobacteriaceae</taxon>
        <taxon>Flagellimonas</taxon>
    </lineage>
</organism>
<accession>A0A0N8WFU9</accession>
<name>A0A0N8WFU9_9FLAO</name>
<dbReference type="OrthoDB" id="1420916at2"/>
<dbReference type="AlphaFoldDB" id="A0A0N8WFU9"/>
<dbReference type="PATRIC" id="fig|1547436.3.peg.1496"/>
<protein>
    <submittedName>
        <fullName evidence="3">RNA polymerase subunit sigma-70</fullName>
    </submittedName>
</protein>
<keyword evidence="1" id="KW-1133">Transmembrane helix</keyword>
<evidence type="ECO:0000313" key="3">
    <source>
        <dbReference type="EMBL" id="KQC29707.1"/>
    </source>
</evidence>
<dbReference type="RefSeq" id="WP_055393749.1">
    <property type="nucleotide sequence ID" value="NZ_LCTZ01000002.1"/>
</dbReference>
<keyword evidence="1" id="KW-0472">Membrane</keyword>
<dbReference type="PANTHER" id="PTHR37461:SF1">
    <property type="entry name" value="ANTI-SIGMA-K FACTOR RSKA"/>
    <property type="match status" value="1"/>
</dbReference>
<dbReference type="PANTHER" id="PTHR37461">
    <property type="entry name" value="ANTI-SIGMA-K FACTOR RSKA"/>
    <property type="match status" value="1"/>
</dbReference>
<keyword evidence="4" id="KW-1185">Reference proteome</keyword>
<dbReference type="InterPro" id="IPR018764">
    <property type="entry name" value="RskA_C"/>
</dbReference>
<feature type="domain" description="Anti-sigma K factor RskA C-terminal" evidence="2">
    <location>
        <begin position="97"/>
        <end position="242"/>
    </location>
</feature>
<gene>
    <name evidence="3" type="ORF">AAY42_07260</name>
</gene>
<dbReference type="EMBL" id="LCTZ01000002">
    <property type="protein sequence ID" value="KQC29707.1"/>
    <property type="molecule type" value="Genomic_DNA"/>
</dbReference>
<evidence type="ECO:0000259" key="2">
    <source>
        <dbReference type="Pfam" id="PF10099"/>
    </source>
</evidence>
<dbReference type="GO" id="GO:0005886">
    <property type="term" value="C:plasma membrane"/>
    <property type="evidence" value="ECO:0007669"/>
    <property type="project" value="InterPro"/>
</dbReference>
<proteinExistence type="predicted"/>
<evidence type="ECO:0000313" key="4">
    <source>
        <dbReference type="Proteomes" id="UP000050827"/>
    </source>
</evidence>
<dbReference type="InterPro" id="IPR051474">
    <property type="entry name" value="Anti-sigma-K/W_factor"/>
</dbReference>
<dbReference type="GO" id="GO:0016989">
    <property type="term" value="F:sigma factor antagonist activity"/>
    <property type="evidence" value="ECO:0007669"/>
    <property type="project" value="TreeGrafter"/>
</dbReference>